<evidence type="ECO:0000313" key="4">
    <source>
        <dbReference type="Proteomes" id="UP000030680"/>
    </source>
</evidence>
<gene>
    <name evidence="3" type="ORF">Gasu_41270</name>
</gene>
<feature type="compositionally biased region" description="Low complexity" evidence="1">
    <location>
        <begin position="287"/>
        <end position="299"/>
    </location>
</feature>
<feature type="domain" description="FHA" evidence="2">
    <location>
        <begin position="44"/>
        <end position="93"/>
    </location>
</feature>
<reference evidence="4" key="1">
    <citation type="journal article" date="2013" name="Science">
        <title>Gene transfer from bacteria and archaea facilitated evolution of an extremophilic eukaryote.</title>
        <authorList>
            <person name="Schonknecht G."/>
            <person name="Chen W.H."/>
            <person name="Ternes C.M."/>
            <person name="Barbier G.G."/>
            <person name="Shrestha R.P."/>
            <person name="Stanke M."/>
            <person name="Brautigam A."/>
            <person name="Baker B.J."/>
            <person name="Banfield J.F."/>
            <person name="Garavito R.M."/>
            <person name="Carr K."/>
            <person name="Wilkerson C."/>
            <person name="Rensing S.A."/>
            <person name="Gagneul D."/>
            <person name="Dickenson N.E."/>
            <person name="Oesterhelt C."/>
            <person name="Lercher M.J."/>
            <person name="Weber A.P."/>
        </authorList>
    </citation>
    <scope>NUCLEOTIDE SEQUENCE [LARGE SCALE GENOMIC DNA]</scope>
    <source>
        <strain evidence="4">074W</strain>
    </source>
</reference>
<dbReference type="Proteomes" id="UP000030680">
    <property type="component" value="Unassembled WGS sequence"/>
</dbReference>
<proteinExistence type="predicted"/>
<dbReference type="InterPro" id="IPR008984">
    <property type="entry name" value="SMAD_FHA_dom_sf"/>
</dbReference>
<feature type="compositionally biased region" description="Polar residues" evidence="1">
    <location>
        <begin position="132"/>
        <end position="141"/>
    </location>
</feature>
<dbReference type="InterPro" id="IPR050923">
    <property type="entry name" value="Cell_Proc_Reg/RNA_Proc"/>
</dbReference>
<dbReference type="Pfam" id="PF00498">
    <property type="entry name" value="FHA"/>
    <property type="match status" value="1"/>
</dbReference>
<evidence type="ECO:0000313" key="3">
    <source>
        <dbReference type="EMBL" id="EME28437.1"/>
    </source>
</evidence>
<feature type="region of interest" description="Disordered" evidence="1">
    <location>
        <begin position="267"/>
        <end position="373"/>
    </location>
</feature>
<feature type="compositionally biased region" description="Basic and acidic residues" evidence="1">
    <location>
        <begin position="300"/>
        <end position="317"/>
    </location>
</feature>
<protein>
    <recommendedName>
        <fullName evidence="2">FHA domain-containing protein</fullName>
    </recommendedName>
</protein>
<dbReference type="eggNOG" id="KOG1881">
    <property type="taxonomic scope" value="Eukaryota"/>
</dbReference>
<accession>M2XEN7</accession>
<evidence type="ECO:0000256" key="1">
    <source>
        <dbReference type="SAM" id="MobiDB-lite"/>
    </source>
</evidence>
<dbReference type="OMA" id="ANGTFWN"/>
<dbReference type="PROSITE" id="PS50006">
    <property type="entry name" value="FHA_DOMAIN"/>
    <property type="match status" value="1"/>
</dbReference>
<dbReference type="SUPFAM" id="SSF49879">
    <property type="entry name" value="SMAD/FHA domain"/>
    <property type="match status" value="1"/>
</dbReference>
<dbReference type="SMART" id="SM00240">
    <property type="entry name" value="FHA"/>
    <property type="match status" value="1"/>
</dbReference>
<dbReference type="AlphaFoldDB" id="M2XEN7"/>
<dbReference type="KEGG" id="gsl:Gasu_41270"/>
<name>M2XEN7_GALSU</name>
<dbReference type="InterPro" id="IPR000253">
    <property type="entry name" value="FHA_dom"/>
</dbReference>
<feature type="compositionally biased region" description="Polar residues" evidence="1">
    <location>
        <begin position="274"/>
        <end position="286"/>
    </location>
</feature>
<keyword evidence="4" id="KW-1185">Reference proteome</keyword>
<dbReference type="OrthoDB" id="444265at2759"/>
<dbReference type="PANTHER" id="PTHR23308">
    <property type="entry name" value="NUCLEAR INHIBITOR OF PROTEIN PHOSPHATASE-1"/>
    <property type="match status" value="1"/>
</dbReference>
<feature type="region of interest" description="Disordered" evidence="1">
    <location>
        <begin position="127"/>
        <end position="171"/>
    </location>
</feature>
<dbReference type="Gramene" id="EME28437">
    <property type="protein sequence ID" value="EME28437"/>
    <property type="gene ID" value="Gasu_41270"/>
</dbReference>
<dbReference type="CDD" id="cd22677">
    <property type="entry name" value="FHA_Kanadaptin"/>
    <property type="match status" value="1"/>
</dbReference>
<dbReference type="EMBL" id="KB454520">
    <property type="protein sequence ID" value="EME28437.1"/>
    <property type="molecule type" value="Genomic_DNA"/>
</dbReference>
<organism evidence="3 4">
    <name type="scientific">Galdieria sulphuraria</name>
    <name type="common">Red alga</name>
    <dbReference type="NCBI Taxonomy" id="130081"/>
    <lineage>
        <taxon>Eukaryota</taxon>
        <taxon>Rhodophyta</taxon>
        <taxon>Bangiophyceae</taxon>
        <taxon>Galdieriales</taxon>
        <taxon>Galdieriaceae</taxon>
        <taxon>Galdieria</taxon>
    </lineage>
</organism>
<dbReference type="Gene3D" id="2.60.200.20">
    <property type="match status" value="1"/>
</dbReference>
<evidence type="ECO:0000259" key="2">
    <source>
        <dbReference type="PROSITE" id="PS50006"/>
    </source>
</evidence>
<dbReference type="GeneID" id="17087271"/>
<dbReference type="RefSeq" id="XP_005704957.1">
    <property type="nucleotide sequence ID" value="XM_005704900.1"/>
</dbReference>
<sequence>MDKAMEKHYEEPQWSSCLSKPLTLEVIKEGTVIDILRLIGKPYFLIGRTPDCDVQLEHPSVSRLHAVIQSDGSQVYLYDVESTHGTFLNKTKLEPKQYYLFHTGELLRFGLSTRQFVPSYETKEEEKLLETNCDSPVSSKGISEGKESQTKNNDPISNWVGKNPQVYSEEDEEEVFETEDEERQRLEALGGFEDVLGANYGDDSDDEFYDRTKTRCGETLVKPTNISHRQEGITYNRHKNIANETIQDEEEDELEKFMKENEQTLQTHRKHSMIVSNSSIHSDATNSLKSIPSESSRSSSVEKEKEETEADVLEKNRNSRKRSRIPYGPTRASLPLYDEKLISAQSSDPDRDWQPPSGQSGDGKTWLNDVLHY</sequence>